<dbReference type="Proteomes" id="UP000184442">
    <property type="component" value="Unassembled WGS sequence"/>
</dbReference>
<dbReference type="Pfam" id="PF19641">
    <property type="entry name" value="DUF6144"/>
    <property type="match status" value="1"/>
</dbReference>
<accession>A0A1M6BCH5</accession>
<protein>
    <recommendedName>
        <fullName evidence="3">L-2-amino-thiazoline-4-carboxylic acid hydrolase</fullName>
    </recommendedName>
</protein>
<dbReference type="RefSeq" id="WP_073023922.1">
    <property type="nucleotide sequence ID" value="NZ_FQZS01000003.1"/>
</dbReference>
<dbReference type="STRING" id="1122184.SAMN02745176_00389"/>
<dbReference type="EMBL" id="FQZS01000003">
    <property type="protein sequence ID" value="SHI46387.1"/>
    <property type="molecule type" value="Genomic_DNA"/>
</dbReference>
<evidence type="ECO:0008006" key="3">
    <source>
        <dbReference type="Google" id="ProtNLM"/>
    </source>
</evidence>
<evidence type="ECO:0000313" key="1">
    <source>
        <dbReference type="EMBL" id="SHI46387.1"/>
    </source>
</evidence>
<dbReference type="OrthoDB" id="1929632at2"/>
<organism evidence="1 2">
    <name type="scientific">Lutispora thermophila DSM 19022</name>
    <dbReference type="NCBI Taxonomy" id="1122184"/>
    <lineage>
        <taxon>Bacteria</taxon>
        <taxon>Bacillati</taxon>
        <taxon>Bacillota</taxon>
        <taxon>Clostridia</taxon>
        <taxon>Lutisporales</taxon>
        <taxon>Lutisporaceae</taxon>
        <taxon>Lutispora</taxon>
    </lineage>
</organism>
<dbReference type="InterPro" id="IPR046142">
    <property type="entry name" value="DUF6144"/>
</dbReference>
<reference evidence="1 2" key="1">
    <citation type="submission" date="2016-11" db="EMBL/GenBank/DDBJ databases">
        <authorList>
            <person name="Jaros S."/>
            <person name="Januszkiewicz K."/>
            <person name="Wedrychowicz H."/>
        </authorList>
    </citation>
    <scope>NUCLEOTIDE SEQUENCE [LARGE SCALE GENOMIC DNA]</scope>
    <source>
        <strain evidence="1 2">DSM 19022</strain>
    </source>
</reference>
<proteinExistence type="predicted"/>
<evidence type="ECO:0000313" key="2">
    <source>
        <dbReference type="Proteomes" id="UP000184442"/>
    </source>
</evidence>
<dbReference type="AlphaFoldDB" id="A0A1M6BCH5"/>
<keyword evidence="2" id="KW-1185">Reference proteome</keyword>
<gene>
    <name evidence="1" type="ORF">SAMN02745176_00389</name>
</gene>
<sequence>MAIFKFYQIYRSIKEELGEDMVLKLFPEYPTLPDKMSSQEQAKLGKLITDRMDELLDKETISRVRHKHCCNVPKEHIVKIKELKGRCSSIDEILTEYSDFLSPGHVKRHENSLTFSFGWGKCVCGMFRKLENYEPVSETWCECCNGHVIKIFNMICEKNTSSKIIETVACGGKDCIFEVNI</sequence>
<name>A0A1M6BCH5_9FIRM</name>